<dbReference type="SUPFAM" id="SSF53850">
    <property type="entry name" value="Periplasmic binding protein-like II"/>
    <property type="match status" value="1"/>
</dbReference>
<evidence type="ECO:0000313" key="3">
    <source>
        <dbReference type="Proteomes" id="UP000782519"/>
    </source>
</evidence>
<dbReference type="InterPro" id="IPR042100">
    <property type="entry name" value="Bug_dom1"/>
</dbReference>
<dbReference type="Pfam" id="PF03401">
    <property type="entry name" value="TctC"/>
    <property type="match status" value="1"/>
</dbReference>
<accession>A0A933RWT7</accession>
<dbReference type="Gene3D" id="3.40.190.10">
    <property type="entry name" value="Periplasmic binding protein-like II"/>
    <property type="match status" value="1"/>
</dbReference>
<dbReference type="PIRSF" id="PIRSF017082">
    <property type="entry name" value="YflP"/>
    <property type="match status" value="1"/>
</dbReference>
<dbReference type="EMBL" id="JACRJB010000025">
    <property type="protein sequence ID" value="MBI5129654.1"/>
    <property type="molecule type" value="Genomic_DNA"/>
</dbReference>
<protein>
    <submittedName>
        <fullName evidence="2">Tripartite tricarboxylate transporter substrate binding protein</fullName>
    </submittedName>
</protein>
<reference evidence="2" key="1">
    <citation type="submission" date="2020-07" db="EMBL/GenBank/DDBJ databases">
        <title>Huge and variable diversity of episymbiotic CPR bacteria and DPANN archaea in groundwater ecosystems.</title>
        <authorList>
            <person name="He C.Y."/>
            <person name="Keren R."/>
            <person name="Whittaker M."/>
            <person name="Farag I.F."/>
            <person name="Doudna J."/>
            <person name="Cate J.H.D."/>
            <person name="Banfield J.F."/>
        </authorList>
    </citation>
    <scope>NUCLEOTIDE SEQUENCE</scope>
    <source>
        <strain evidence="2">NC_groundwater_1818_Pr3_B-0.1um_66_35</strain>
    </source>
</reference>
<organism evidence="2 3">
    <name type="scientific">Rhodopseudomonas palustris</name>
    <dbReference type="NCBI Taxonomy" id="1076"/>
    <lineage>
        <taxon>Bacteria</taxon>
        <taxon>Pseudomonadati</taxon>
        <taxon>Pseudomonadota</taxon>
        <taxon>Alphaproteobacteria</taxon>
        <taxon>Hyphomicrobiales</taxon>
        <taxon>Nitrobacteraceae</taxon>
        <taxon>Rhodopseudomonas</taxon>
    </lineage>
</organism>
<comment type="similarity">
    <text evidence="1">Belongs to the UPF0065 (bug) family.</text>
</comment>
<dbReference type="InterPro" id="IPR006311">
    <property type="entry name" value="TAT_signal"/>
</dbReference>
<dbReference type="Gene3D" id="3.40.190.150">
    <property type="entry name" value="Bordetella uptake gene, domain 1"/>
    <property type="match status" value="1"/>
</dbReference>
<comment type="caution">
    <text evidence="2">The sequence shown here is derived from an EMBL/GenBank/DDBJ whole genome shotgun (WGS) entry which is preliminary data.</text>
</comment>
<dbReference type="PANTHER" id="PTHR42928">
    <property type="entry name" value="TRICARBOXYLATE-BINDING PROTEIN"/>
    <property type="match status" value="1"/>
</dbReference>
<dbReference type="AlphaFoldDB" id="A0A933RWT7"/>
<sequence length="331" mass="35203">MSTFSRRSLLSGAAALSAAAILPRTALGDWRPSETIRIIVPAAAGGSTDVMGRLLAQHLQATWGQSTVVENRSGGGGTIGTAEAARQKGDGHTILVGNPGPNAIAYSIFKNLSYKPDQLQPVSNMIRIPNIVAAHPSANIKSIPELIAYLKANPDKLNYGSSGTGQSPHLTGAWFLQLTGLKMTHVPFRGAGPALQAALAGDIQILFDNLYPSLPQVQDGKLIGLAVTTSERSDQAPQLPTLRETDPSLASFDVSSWFGVFLPKGASPEIVAALNKEIKAILERDDIKKNIAAMGARPDYGTPQQFQQFVEAETAKFKGIIDREGLQMEVK</sequence>
<dbReference type="PROSITE" id="PS51318">
    <property type="entry name" value="TAT"/>
    <property type="match status" value="1"/>
</dbReference>
<dbReference type="Proteomes" id="UP000782519">
    <property type="component" value="Unassembled WGS sequence"/>
</dbReference>
<proteinExistence type="inferred from homology"/>
<evidence type="ECO:0000256" key="1">
    <source>
        <dbReference type="ARBA" id="ARBA00006987"/>
    </source>
</evidence>
<dbReference type="PANTHER" id="PTHR42928:SF5">
    <property type="entry name" value="BLR1237 PROTEIN"/>
    <property type="match status" value="1"/>
</dbReference>
<dbReference type="InterPro" id="IPR005064">
    <property type="entry name" value="BUG"/>
</dbReference>
<dbReference type="CDD" id="cd07012">
    <property type="entry name" value="PBP2_Bug_TTT"/>
    <property type="match status" value="1"/>
</dbReference>
<evidence type="ECO:0000313" key="2">
    <source>
        <dbReference type="EMBL" id="MBI5129654.1"/>
    </source>
</evidence>
<gene>
    <name evidence="2" type="ORF">HZA66_09445</name>
</gene>
<name>A0A933RWT7_RHOPL</name>